<evidence type="ECO:0000313" key="2">
    <source>
        <dbReference type="EMBL" id="AIJ10277.1"/>
    </source>
</evidence>
<dbReference type="HOGENOM" id="CLU_213142_1_0_6"/>
<dbReference type="Proteomes" id="UP000028681">
    <property type="component" value="Chromosome"/>
</dbReference>
<dbReference type="KEGG" id="ete:ETEE_3867"/>
<protein>
    <submittedName>
        <fullName evidence="2">Uncharacterized protein</fullName>
    </submittedName>
</protein>
<reference evidence="2 3" key="1">
    <citation type="journal article" date="2012" name="PLoS ONE">
        <title>Edwardsiella comparative phylogenomics reveal the new intra/inter-species taxonomic relationships, virulence evolution and niche adaptation mechanisms.</title>
        <authorList>
            <person name="Yang M."/>
            <person name="Lv Y."/>
            <person name="Xiao J."/>
            <person name="Wu H."/>
            <person name="Zheng H."/>
            <person name="Liu Q."/>
            <person name="Zhang Y."/>
            <person name="Wang Q."/>
        </authorList>
    </citation>
    <scope>NUCLEOTIDE SEQUENCE [LARGE SCALE GENOMIC DNA]</scope>
    <source>
        <strain evidence="3">080813</strain>
    </source>
</reference>
<proteinExistence type="predicted"/>
<organism evidence="2 3">
    <name type="scientific">Edwardsiella anguillarum ET080813</name>
    <dbReference type="NCBI Taxonomy" id="667120"/>
    <lineage>
        <taxon>Bacteria</taxon>
        <taxon>Pseudomonadati</taxon>
        <taxon>Pseudomonadota</taxon>
        <taxon>Gammaproteobacteria</taxon>
        <taxon>Enterobacterales</taxon>
        <taxon>Hafniaceae</taxon>
        <taxon>Edwardsiella</taxon>
    </lineage>
</organism>
<dbReference type="AlphaFoldDB" id="A0A076LUA9"/>
<name>A0A076LUA9_9GAMM</name>
<accession>A0A076LUA9</accession>
<sequence length="38" mass="4324">MSKGMDSKKNAKKKPQKTLVEKRAAKRAKRAHTEDVVE</sequence>
<dbReference type="EMBL" id="CP006664">
    <property type="protein sequence ID" value="AIJ10277.1"/>
    <property type="molecule type" value="Genomic_DNA"/>
</dbReference>
<evidence type="ECO:0000256" key="1">
    <source>
        <dbReference type="SAM" id="MobiDB-lite"/>
    </source>
</evidence>
<gene>
    <name evidence="2" type="ORF">ETEE_3867</name>
</gene>
<evidence type="ECO:0000313" key="3">
    <source>
        <dbReference type="Proteomes" id="UP000028681"/>
    </source>
</evidence>
<feature type="region of interest" description="Disordered" evidence="1">
    <location>
        <begin position="1"/>
        <end position="38"/>
    </location>
</feature>